<keyword evidence="2" id="KW-1185">Reference proteome</keyword>
<reference evidence="1 2" key="1">
    <citation type="submission" date="2016-11" db="EMBL/GenBank/DDBJ databases">
        <title>Trade-off between light-utilization and light-protection in marine flavobacteria.</title>
        <authorList>
            <person name="Kumagai Y."/>
        </authorList>
    </citation>
    <scope>NUCLEOTIDE SEQUENCE [LARGE SCALE GENOMIC DNA]</scope>
    <source>
        <strain evidence="1 2">JCM 17109</strain>
    </source>
</reference>
<evidence type="ECO:0000313" key="1">
    <source>
        <dbReference type="EMBL" id="PRP67117.1"/>
    </source>
</evidence>
<organism evidence="1 2">
    <name type="scientific">Nonlabens agnitus</name>
    <dbReference type="NCBI Taxonomy" id="870484"/>
    <lineage>
        <taxon>Bacteria</taxon>
        <taxon>Pseudomonadati</taxon>
        <taxon>Bacteroidota</taxon>
        <taxon>Flavobacteriia</taxon>
        <taxon>Flavobacteriales</taxon>
        <taxon>Flavobacteriaceae</taxon>
        <taxon>Nonlabens</taxon>
    </lineage>
</organism>
<proteinExistence type="predicted"/>
<sequence length="250" mass="30198">MRSEIFVSSTLSRKQFQNILELFHESNRKLGDDRNEIKIVEFENRRLVVKSFKVPNIVNQIAYRFFRKSKAERSYLNAIYLKNNGIGTPEPVAYLEQRRAVGFYKSYYVSEYASHDFTFRELIHDDSIENKIEILESFTQFVYRMHEAQIYFLDNSPGNTLISINESGYKFYLVDLNRMKFYDIPVEDRLKNFERLSPQKWMYEIMGDKYAELAGLDEDQTIQTMWHHAEKFRQYFQNKKRLKKKFKKFI</sequence>
<dbReference type="Pfam" id="PF06293">
    <property type="entry name" value="Kdo"/>
    <property type="match status" value="1"/>
</dbReference>
<dbReference type="AlphaFoldDB" id="A0A2S9WUF4"/>
<name>A0A2S9WUF4_9FLAO</name>
<dbReference type="OrthoDB" id="9773772at2"/>
<protein>
    <submittedName>
        <fullName evidence="1">Kdo domain containing protein</fullName>
    </submittedName>
</protein>
<dbReference type="EMBL" id="MQUC01000003">
    <property type="protein sequence ID" value="PRP67117.1"/>
    <property type="molecule type" value="Genomic_DNA"/>
</dbReference>
<accession>A0A2S9WUF4</accession>
<dbReference type="SUPFAM" id="SSF56112">
    <property type="entry name" value="Protein kinase-like (PK-like)"/>
    <property type="match status" value="1"/>
</dbReference>
<gene>
    <name evidence="1" type="ORF">BST86_08395</name>
</gene>
<dbReference type="InterPro" id="IPR011009">
    <property type="entry name" value="Kinase-like_dom_sf"/>
</dbReference>
<dbReference type="Proteomes" id="UP000239532">
    <property type="component" value="Unassembled WGS sequence"/>
</dbReference>
<evidence type="ECO:0000313" key="2">
    <source>
        <dbReference type="Proteomes" id="UP000239532"/>
    </source>
</evidence>
<comment type="caution">
    <text evidence="1">The sequence shown here is derived from an EMBL/GenBank/DDBJ whole genome shotgun (WGS) entry which is preliminary data.</text>
</comment>